<dbReference type="Pfam" id="PF00072">
    <property type="entry name" value="Response_reg"/>
    <property type="match status" value="1"/>
</dbReference>
<keyword evidence="2" id="KW-0902">Two-component regulatory system</keyword>
<dbReference type="PANTHER" id="PTHR45339">
    <property type="entry name" value="HYBRID SIGNAL TRANSDUCTION HISTIDINE KINASE J"/>
    <property type="match status" value="1"/>
</dbReference>
<dbReference type="OrthoDB" id="7326651at2"/>
<organism evidence="6 7">
    <name type="scientific">Sulfitobacter sabulilitoris</name>
    <dbReference type="NCBI Taxonomy" id="2562655"/>
    <lineage>
        <taxon>Bacteria</taxon>
        <taxon>Pseudomonadati</taxon>
        <taxon>Pseudomonadota</taxon>
        <taxon>Alphaproteobacteria</taxon>
        <taxon>Rhodobacterales</taxon>
        <taxon>Roseobacteraceae</taxon>
        <taxon>Sulfitobacter</taxon>
    </lineage>
</organism>
<evidence type="ECO:0000256" key="2">
    <source>
        <dbReference type="ARBA" id="ARBA00023012"/>
    </source>
</evidence>
<dbReference type="InterPro" id="IPR011006">
    <property type="entry name" value="CheY-like_superfamily"/>
</dbReference>
<protein>
    <submittedName>
        <fullName evidence="6">Response regulator</fullName>
    </submittedName>
</protein>
<dbReference type="GO" id="GO:0000160">
    <property type="term" value="P:phosphorelay signal transduction system"/>
    <property type="evidence" value="ECO:0007669"/>
    <property type="project" value="UniProtKB-KW"/>
</dbReference>
<dbReference type="Proteomes" id="UP000309550">
    <property type="component" value="Unassembled WGS sequence"/>
</dbReference>
<feature type="domain" description="Response regulatory" evidence="5">
    <location>
        <begin position="38"/>
        <end position="157"/>
    </location>
</feature>
<keyword evidence="7" id="KW-1185">Reference proteome</keyword>
<evidence type="ECO:0000256" key="1">
    <source>
        <dbReference type="ARBA" id="ARBA00022553"/>
    </source>
</evidence>
<name>A0A5S3Q7K1_9RHOB</name>
<comment type="caution">
    <text evidence="6">The sequence shown here is derived from an EMBL/GenBank/DDBJ whole genome shotgun (WGS) entry which is preliminary data.</text>
</comment>
<dbReference type="AlphaFoldDB" id="A0A5S3Q7K1"/>
<evidence type="ECO:0000313" key="6">
    <source>
        <dbReference type="EMBL" id="TMM52833.1"/>
    </source>
</evidence>
<dbReference type="PROSITE" id="PS50110">
    <property type="entry name" value="RESPONSE_REGULATORY"/>
    <property type="match status" value="1"/>
</dbReference>
<feature type="modified residue" description="4-aspartylphosphate" evidence="3">
    <location>
        <position position="90"/>
    </location>
</feature>
<accession>A0A5S3Q7K1</accession>
<evidence type="ECO:0000259" key="5">
    <source>
        <dbReference type="PROSITE" id="PS50110"/>
    </source>
</evidence>
<dbReference type="Gene3D" id="3.40.50.2300">
    <property type="match status" value="1"/>
</dbReference>
<feature type="region of interest" description="Disordered" evidence="4">
    <location>
        <begin position="342"/>
        <end position="363"/>
    </location>
</feature>
<dbReference type="SUPFAM" id="SSF52172">
    <property type="entry name" value="CheY-like"/>
    <property type="match status" value="1"/>
</dbReference>
<dbReference type="SMART" id="SM00448">
    <property type="entry name" value="REC"/>
    <property type="match status" value="1"/>
</dbReference>
<evidence type="ECO:0000313" key="7">
    <source>
        <dbReference type="Proteomes" id="UP000309550"/>
    </source>
</evidence>
<dbReference type="PANTHER" id="PTHR45339:SF1">
    <property type="entry name" value="HYBRID SIGNAL TRANSDUCTION HISTIDINE KINASE J"/>
    <property type="match status" value="1"/>
</dbReference>
<reference evidence="6 7" key="1">
    <citation type="submission" date="2019-05" db="EMBL/GenBank/DDBJ databases">
        <title>Sulfitobacter sabulilitoris sp. nov., isolated from a marine sand.</title>
        <authorList>
            <person name="Yoon J.-H."/>
        </authorList>
    </citation>
    <scope>NUCLEOTIDE SEQUENCE [LARGE SCALE GENOMIC DNA]</scope>
    <source>
        <strain evidence="6 7">HSMS-29</strain>
    </source>
</reference>
<gene>
    <name evidence="6" type="ORF">FDT80_11290</name>
</gene>
<dbReference type="InterPro" id="IPR001789">
    <property type="entry name" value="Sig_transdc_resp-reg_receiver"/>
</dbReference>
<evidence type="ECO:0000256" key="3">
    <source>
        <dbReference type="PROSITE-ProRule" id="PRU00169"/>
    </source>
</evidence>
<keyword evidence="1 3" id="KW-0597">Phosphoprotein</keyword>
<proteinExistence type="predicted"/>
<evidence type="ECO:0000256" key="4">
    <source>
        <dbReference type="SAM" id="MobiDB-lite"/>
    </source>
</evidence>
<dbReference type="EMBL" id="VANS01000002">
    <property type="protein sequence ID" value="TMM52833.1"/>
    <property type="molecule type" value="Genomic_DNA"/>
</dbReference>
<sequence>MSSAQQPFGHLFPALDGGRHRRSVRINFIRFVKGRAMKILAVDDDQFILELVPTLLGAAGYDDITTVSSGAEALAAIRRAETDFDCLLFDIQMPGMDGIELCAQVRRMRAYRRVPIIMLTAMAEKDFIERAFAAGATDYITKPFDIAEMTARIRVAEKLVTAKFEADQSEGGRIGYTRFGAGHAFALADEVKIDEVDRLIDFFALGNYVSQLSRTGLSVSQVFAVKIDGVADLYARATTDEFMYALTEFADCISQVLVSDGYLMSYAGNGVFICISNNPALLPCQELEENIQALLTETNPTFDDGQPMALQASVGSPLRPNASRTQRVKKTFDRVVARVETRSDKKERSDVVEQRIPDRVASH</sequence>